<proteinExistence type="predicted"/>
<reference evidence="1" key="1">
    <citation type="submission" date="2021-02" db="EMBL/GenBank/DDBJ databases">
        <authorList>
            <person name="Nowell W R."/>
        </authorList>
    </citation>
    <scope>NUCLEOTIDE SEQUENCE</scope>
</reference>
<organism evidence="1 2">
    <name type="scientific">Rotaria sordida</name>
    <dbReference type="NCBI Taxonomy" id="392033"/>
    <lineage>
        <taxon>Eukaryota</taxon>
        <taxon>Metazoa</taxon>
        <taxon>Spiralia</taxon>
        <taxon>Gnathifera</taxon>
        <taxon>Rotifera</taxon>
        <taxon>Eurotatoria</taxon>
        <taxon>Bdelloidea</taxon>
        <taxon>Philodinida</taxon>
        <taxon>Philodinidae</taxon>
        <taxon>Rotaria</taxon>
    </lineage>
</organism>
<accession>A0A815JR55</accession>
<comment type="caution">
    <text evidence="1">The sequence shown here is derived from an EMBL/GenBank/DDBJ whole genome shotgun (WGS) entry which is preliminary data.</text>
</comment>
<evidence type="ECO:0000313" key="2">
    <source>
        <dbReference type="Proteomes" id="UP000663864"/>
    </source>
</evidence>
<evidence type="ECO:0000313" key="1">
    <source>
        <dbReference type="EMBL" id="CAF1384841.1"/>
    </source>
</evidence>
<sequence length="39" mass="4267">MLINNYIQTADILEQLVSLGALIRDDAVHACLKSSDGHQ</sequence>
<dbReference type="EMBL" id="CAJNOT010003460">
    <property type="protein sequence ID" value="CAF1384841.1"/>
    <property type="molecule type" value="Genomic_DNA"/>
</dbReference>
<name>A0A815JR55_9BILA</name>
<dbReference type="AlphaFoldDB" id="A0A815JR55"/>
<gene>
    <name evidence="1" type="ORF">ZHD862_LOCUS32311</name>
</gene>
<dbReference type="Proteomes" id="UP000663864">
    <property type="component" value="Unassembled WGS sequence"/>
</dbReference>
<protein>
    <submittedName>
        <fullName evidence="1">Uncharacterized protein</fullName>
    </submittedName>
</protein>
<feature type="non-terminal residue" evidence="1">
    <location>
        <position position="1"/>
    </location>
</feature>